<organism evidence="5 6">
    <name type="scientific">Rhodanobacter fulvus Jip2</name>
    <dbReference type="NCBI Taxonomy" id="1163408"/>
    <lineage>
        <taxon>Bacteria</taxon>
        <taxon>Pseudomonadati</taxon>
        <taxon>Pseudomonadota</taxon>
        <taxon>Gammaproteobacteria</taxon>
        <taxon>Lysobacterales</taxon>
        <taxon>Rhodanobacteraceae</taxon>
        <taxon>Rhodanobacter</taxon>
    </lineage>
</organism>
<accession>I4VQ50</accession>
<evidence type="ECO:0000259" key="4">
    <source>
        <dbReference type="Pfam" id="PF13677"/>
    </source>
</evidence>
<reference evidence="5 6" key="1">
    <citation type="journal article" date="2012" name="J. Bacteriol.">
        <title>Genome sequences for six rhodanobacter strains, isolated from soils and the terrestrial subsurface, with variable denitrification capabilities.</title>
        <authorList>
            <person name="Kostka J.E."/>
            <person name="Green S.J."/>
            <person name="Rishishwar L."/>
            <person name="Prakash O."/>
            <person name="Katz L.S."/>
            <person name="Marino-Ramirez L."/>
            <person name="Jordan I.K."/>
            <person name="Munk C."/>
            <person name="Ivanova N."/>
            <person name="Mikhailova N."/>
            <person name="Watson D.B."/>
            <person name="Brown S.D."/>
            <person name="Palumbo A.V."/>
            <person name="Brooks S.C."/>
        </authorList>
    </citation>
    <scope>NUCLEOTIDE SEQUENCE [LARGE SCALE GENOMIC DNA]</scope>
    <source>
        <strain evidence="6">Jip2T</strain>
    </source>
</reference>
<keyword evidence="3" id="KW-1133">Transmembrane helix</keyword>
<sequence length="236" mass="26247">MFGRASPTRRRGKADGEKPFWISYADLMTAMMVLFLSAMAVTIAAVTRKVTGPEEQRRGEIVEICSSIQQQLAGVGNLNIDCVNNRISFGDAGRFATNNYRLPTEANAALARLVPVVLQVADGPLGKKWMKQVVVEGSTDTVGGYLYNLHLSLQRSEWMLCLLMDPRKNAELQLTPQQLQRVRQLFLAGGVSFNNQRATADESRRVELRLQFYGLNDEHKDLEPLSGSTPTDTCQL</sequence>
<dbReference type="RefSeq" id="WP_007081617.1">
    <property type="nucleotide sequence ID" value="NZ_AJXU01000037.1"/>
</dbReference>
<dbReference type="InterPro" id="IPR036737">
    <property type="entry name" value="OmpA-like_sf"/>
</dbReference>
<keyword evidence="6" id="KW-1185">Reference proteome</keyword>
<comment type="subcellular location">
    <subcellularLocation>
        <location evidence="1">Membrane</location>
    </subcellularLocation>
</comment>
<dbReference type="SUPFAM" id="SSF103088">
    <property type="entry name" value="OmpA-like"/>
    <property type="match status" value="1"/>
</dbReference>
<feature type="domain" description="Motility protein B-like N-terminal" evidence="4">
    <location>
        <begin position="14"/>
        <end position="36"/>
    </location>
</feature>
<evidence type="ECO:0000313" key="5">
    <source>
        <dbReference type="EMBL" id="EIL89341.1"/>
    </source>
</evidence>
<dbReference type="OrthoDB" id="9815217at2"/>
<evidence type="ECO:0000256" key="3">
    <source>
        <dbReference type="SAM" id="Phobius"/>
    </source>
</evidence>
<feature type="transmembrane region" description="Helical" evidence="3">
    <location>
        <begin position="21"/>
        <end position="46"/>
    </location>
</feature>
<gene>
    <name evidence="5" type="ORF">UU9_09902</name>
</gene>
<dbReference type="Gene3D" id="3.30.1330.60">
    <property type="entry name" value="OmpA-like domain"/>
    <property type="match status" value="1"/>
</dbReference>
<dbReference type="Pfam" id="PF13677">
    <property type="entry name" value="MotB_plug"/>
    <property type="match status" value="1"/>
</dbReference>
<dbReference type="EMBL" id="AJXU01000037">
    <property type="protein sequence ID" value="EIL89341.1"/>
    <property type="molecule type" value="Genomic_DNA"/>
</dbReference>
<evidence type="ECO:0000256" key="1">
    <source>
        <dbReference type="ARBA" id="ARBA00004370"/>
    </source>
</evidence>
<dbReference type="STRING" id="1163408.UU9_09902"/>
<dbReference type="PATRIC" id="fig|1163408.3.peg.2036"/>
<comment type="caution">
    <text evidence="5">The sequence shown here is derived from an EMBL/GenBank/DDBJ whole genome shotgun (WGS) entry which is preliminary data.</text>
</comment>
<evidence type="ECO:0000256" key="2">
    <source>
        <dbReference type="ARBA" id="ARBA00023136"/>
    </source>
</evidence>
<evidence type="ECO:0000313" key="6">
    <source>
        <dbReference type="Proteomes" id="UP000004210"/>
    </source>
</evidence>
<dbReference type="eggNOG" id="COG1360">
    <property type="taxonomic scope" value="Bacteria"/>
</dbReference>
<dbReference type="InterPro" id="IPR025713">
    <property type="entry name" value="MotB-like_N_dom"/>
</dbReference>
<dbReference type="AlphaFoldDB" id="I4VQ50"/>
<protein>
    <recommendedName>
        <fullName evidence="4">Motility protein B-like N-terminal domain-containing protein</fullName>
    </recommendedName>
</protein>
<keyword evidence="3" id="KW-0812">Transmembrane</keyword>
<proteinExistence type="predicted"/>
<keyword evidence="2 3" id="KW-0472">Membrane</keyword>
<dbReference type="Proteomes" id="UP000004210">
    <property type="component" value="Unassembled WGS sequence"/>
</dbReference>
<dbReference type="GO" id="GO:0016020">
    <property type="term" value="C:membrane"/>
    <property type="evidence" value="ECO:0007669"/>
    <property type="project" value="UniProtKB-SubCell"/>
</dbReference>
<name>I4VQ50_9GAMM</name>